<reference evidence="3" key="1">
    <citation type="submission" date="2023-01" db="EMBL/GenBank/DDBJ databases">
        <title>Key to firefly adult light organ development and bioluminescence: homeobox transcription factors regulate luciferase expression and transportation to peroxisome.</title>
        <authorList>
            <person name="Fu X."/>
        </authorList>
    </citation>
    <scope>NUCLEOTIDE SEQUENCE [LARGE SCALE GENOMIC DNA]</scope>
</reference>
<feature type="compositionally biased region" description="Basic and acidic residues" evidence="1">
    <location>
        <begin position="113"/>
        <end position="140"/>
    </location>
</feature>
<evidence type="ECO:0000256" key="1">
    <source>
        <dbReference type="SAM" id="MobiDB-lite"/>
    </source>
</evidence>
<sequence>MEARNYVAMPKMLQKGPSSSKTVTDVVSVAEEDSEHVAVISEPPPPSTPCSSDESCEEPKFTTVRRKSMRKIIKKEVAKAKKEINLIEVSEMDTESEAKEATTIRQGIRKSRNSRDEDANKATTDSEPRSTRETRRSRVPEEDDTPEEIELKKLMASYKTIMSLIPNTSARITMEDKRIIRAELHEIKLRATLMIGVTKELRHRANNSEAQAARTNVTQRVATATAPRNYAAAVVNNKQEERPAPIPPRNVQAAKVVPETTKTTKKTFKVRVEGKETGMTSEQVNEDEVIEEVKGMDVSKANGSDPGASLVASDSD</sequence>
<dbReference type="AlphaFoldDB" id="A0AAN7PIX5"/>
<feature type="region of interest" description="Disordered" evidence="1">
    <location>
        <begin position="294"/>
        <end position="316"/>
    </location>
</feature>
<keyword evidence="3" id="KW-1185">Reference proteome</keyword>
<organism evidence="2 3">
    <name type="scientific">Aquatica leii</name>
    <dbReference type="NCBI Taxonomy" id="1421715"/>
    <lineage>
        <taxon>Eukaryota</taxon>
        <taxon>Metazoa</taxon>
        <taxon>Ecdysozoa</taxon>
        <taxon>Arthropoda</taxon>
        <taxon>Hexapoda</taxon>
        <taxon>Insecta</taxon>
        <taxon>Pterygota</taxon>
        <taxon>Neoptera</taxon>
        <taxon>Endopterygota</taxon>
        <taxon>Coleoptera</taxon>
        <taxon>Polyphaga</taxon>
        <taxon>Elateriformia</taxon>
        <taxon>Elateroidea</taxon>
        <taxon>Lampyridae</taxon>
        <taxon>Luciolinae</taxon>
        <taxon>Aquatica</taxon>
    </lineage>
</organism>
<proteinExistence type="predicted"/>
<dbReference type="EMBL" id="JARPUR010000001">
    <property type="protein sequence ID" value="KAK4887393.1"/>
    <property type="molecule type" value="Genomic_DNA"/>
</dbReference>
<name>A0AAN7PIX5_9COLE</name>
<feature type="compositionally biased region" description="Low complexity" evidence="1">
    <location>
        <begin position="18"/>
        <end position="29"/>
    </location>
</feature>
<feature type="region of interest" description="Disordered" evidence="1">
    <location>
        <begin position="91"/>
        <end position="148"/>
    </location>
</feature>
<evidence type="ECO:0000313" key="2">
    <source>
        <dbReference type="EMBL" id="KAK4887393.1"/>
    </source>
</evidence>
<gene>
    <name evidence="2" type="ORF">RN001_003664</name>
</gene>
<comment type="caution">
    <text evidence="2">The sequence shown here is derived from an EMBL/GenBank/DDBJ whole genome shotgun (WGS) entry which is preliminary data.</text>
</comment>
<accession>A0AAN7PIX5</accession>
<dbReference type="Proteomes" id="UP001353858">
    <property type="component" value="Unassembled WGS sequence"/>
</dbReference>
<feature type="region of interest" description="Disordered" evidence="1">
    <location>
        <begin position="1"/>
        <end position="62"/>
    </location>
</feature>
<protein>
    <submittedName>
        <fullName evidence="2">Uncharacterized protein</fullName>
    </submittedName>
</protein>
<evidence type="ECO:0000313" key="3">
    <source>
        <dbReference type="Proteomes" id="UP001353858"/>
    </source>
</evidence>